<feature type="domain" description="SUN" evidence="6">
    <location>
        <begin position="272"/>
        <end position="514"/>
    </location>
</feature>
<dbReference type="GO" id="GO:0043495">
    <property type="term" value="F:protein-membrane adaptor activity"/>
    <property type="evidence" value="ECO:0007669"/>
    <property type="project" value="TreeGrafter"/>
</dbReference>
<evidence type="ECO:0000256" key="2">
    <source>
        <dbReference type="ARBA" id="ARBA00022692"/>
    </source>
</evidence>
<dbReference type="PANTHER" id="PTHR12911">
    <property type="entry name" value="SAD1/UNC-84-LIKE PROTEIN-RELATED"/>
    <property type="match status" value="1"/>
</dbReference>
<keyword evidence="3" id="KW-1133">Transmembrane helix</keyword>
<dbReference type="Pfam" id="PF07738">
    <property type="entry name" value="Sad1_UNC"/>
    <property type="match status" value="2"/>
</dbReference>
<evidence type="ECO:0000256" key="3">
    <source>
        <dbReference type="ARBA" id="ARBA00022989"/>
    </source>
</evidence>
<evidence type="ECO:0000259" key="6">
    <source>
        <dbReference type="PROSITE" id="PS51469"/>
    </source>
</evidence>
<comment type="caution">
    <text evidence="7">The sequence shown here is derived from an EMBL/GenBank/DDBJ whole genome shotgun (WGS) entry which is preliminary data.</text>
</comment>
<accession>A0A9N8VCC1</accession>
<protein>
    <submittedName>
        <fullName evidence="7">7894_t:CDS:1</fullName>
    </submittedName>
</protein>
<evidence type="ECO:0000256" key="5">
    <source>
        <dbReference type="SAM" id="MobiDB-lite"/>
    </source>
</evidence>
<evidence type="ECO:0000256" key="4">
    <source>
        <dbReference type="ARBA" id="ARBA00023136"/>
    </source>
</evidence>
<dbReference type="PROSITE" id="PS51469">
    <property type="entry name" value="SUN"/>
    <property type="match status" value="1"/>
</dbReference>
<keyword evidence="4" id="KW-0472">Membrane</keyword>
<keyword evidence="2" id="KW-0812">Transmembrane</keyword>
<reference evidence="7" key="1">
    <citation type="submission" date="2021-06" db="EMBL/GenBank/DDBJ databases">
        <authorList>
            <person name="Kallberg Y."/>
            <person name="Tangrot J."/>
            <person name="Rosling A."/>
        </authorList>
    </citation>
    <scope>NUCLEOTIDE SEQUENCE</scope>
    <source>
        <strain evidence="7">UK204</strain>
    </source>
</reference>
<comment type="subcellular location">
    <subcellularLocation>
        <location evidence="1">Membrane</location>
    </subcellularLocation>
</comment>
<dbReference type="Proteomes" id="UP000789570">
    <property type="component" value="Unassembled WGS sequence"/>
</dbReference>
<proteinExistence type="predicted"/>
<dbReference type="AlphaFoldDB" id="A0A9N8VCC1"/>
<feature type="region of interest" description="Disordered" evidence="5">
    <location>
        <begin position="134"/>
        <end position="155"/>
    </location>
</feature>
<feature type="compositionally biased region" description="Low complexity" evidence="5">
    <location>
        <begin position="142"/>
        <end position="155"/>
    </location>
</feature>
<dbReference type="InterPro" id="IPR045119">
    <property type="entry name" value="SUN1-5"/>
</dbReference>
<sequence length="525" mass="59492">MPARRKAAESATTPRKTKDSAGGSVDGSQKYTVYVKERSSVTSLLPPDVNPFSREEAIYWQLSFPKIDTGGVGGVDRVVINQGGNPRYVIRSLEFANTALDENQSFMENFPEHLRSVKLLFSQLDSTTYKIQPIGENDDLSNENNNNNNNRNGDVNNSITFTLEDLRKIIVAEVRNHMKSEHDKALPSMPIEPNTEHIRNLVSHEVKQIANEVKNEVKREISIRTSSRPRGFRGVEMIEIIRQEARKVVLEELLVFSQDKINKPDFALHSSGANVISRFTSKTYELWPDKWYKKTAAYLFGQGILRGKPPVTAISPDTHVGQCWPFSGSEGQLAILLNRRVYVTAVTYDHVSRNVSIDVHSAPKEFEVWGIIDDGKDRKESETEENGDLDVEPFEESYMESIEEECGIRQEGEYEPDRNFHFQVNGNSNDGLGDLDLMDNITSEELHLGNSPLHLFLGRYVYNISSVPVQTFEVPQEILESNKPVRAVIMKVNSNWGKPGYTCLYRFRVHGNPVDILIILIYIKS</sequence>
<keyword evidence="8" id="KW-1185">Reference proteome</keyword>
<name>A0A9N8VCC1_9GLOM</name>
<organism evidence="7 8">
    <name type="scientific">Funneliformis caledonium</name>
    <dbReference type="NCBI Taxonomy" id="1117310"/>
    <lineage>
        <taxon>Eukaryota</taxon>
        <taxon>Fungi</taxon>
        <taxon>Fungi incertae sedis</taxon>
        <taxon>Mucoromycota</taxon>
        <taxon>Glomeromycotina</taxon>
        <taxon>Glomeromycetes</taxon>
        <taxon>Glomerales</taxon>
        <taxon>Glomeraceae</taxon>
        <taxon>Funneliformis</taxon>
    </lineage>
</organism>
<dbReference type="EMBL" id="CAJVPQ010000152">
    <property type="protein sequence ID" value="CAG8451298.1"/>
    <property type="molecule type" value="Genomic_DNA"/>
</dbReference>
<gene>
    <name evidence="7" type="ORF">FCALED_LOCUS1249</name>
</gene>
<evidence type="ECO:0000256" key="1">
    <source>
        <dbReference type="ARBA" id="ARBA00004370"/>
    </source>
</evidence>
<dbReference type="PANTHER" id="PTHR12911:SF8">
    <property type="entry name" value="KLAROID PROTEIN-RELATED"/>
    <property type="match status" value="1"/>
</dbReference>
<dbReference type="Gene3D" id="2.60.120.260">
    <property type="entry name" value="Galactose-binding domain-like"/>
    <property type="match status" value="1"/>
</dbReference>
<dbReference type="InterPro" id="IPR012919">
    <property type="entry name" value="SUN_dom"/>
</dbReference>
<dbReference type="GO" id="GO:0034993">
    <property type="term" value="C:meiotic nuclear membrane microtubule tethering complex"/>
    <property type="evidence" value="ECO:0007669"/>
    <property type="project" value="TreeGrafter"/>
</dbReference>
<evidence type="ECO:0000313" key="7">
    <source>
        <dbReference type="EMBL" id="CAG8451298.1"/>
    </source>
</evidence>
<feature type="region of interest" description="Disordered" evidence="5">
    <location>
        <begin position="1"/>
        <end position="27"/>
    </location>
</feature>
<evidence type="ECO:0000313" key="8">
    <source>
        <dbReference type="Proteomes" id="UP000789570"/>
    </source>
</evidence>
<dbReference type="OrthoDB" id="342281at2759"/>